<proteinExistence type="predicted"/>
<keyword evidence="1" id="KW-1133">Transmembrane helix</keyword>
<feature type="transmembrane region" description="Helical" evidence="1">
    <location>
        <begin position="56"/>
        <end position="75"/>
    </location>
</feature>
<accession>A0ABY5ZC16</accession>
<dbReference type="Pfam" id="PF19803">
    <property type="entry name" value="DUF6286"/>
    <property type="match status" value="1"/>
</dbReference>
<dbReference type="InterPro" id="IPR046253">
    <property type="entry name" value="DUF6286"/>
</dbReference>
<evidence type="ECO:0000256" key="1">
    <source>
        <dbReference type="SAM" id="Phobius"/>
    </source>
</evidence>
<organism evidence="3 4">
    <name type="scientific">Dactylosporangium roseum</name>
    <dbReference type="NCBI Taxonomy" id="47989"/>
    <lineage>
        <taxon>Bacteria</taxon>
        <taxon>Bacillati</taxon>
        <taxon>Actinomycetota</taxon>
        <taxon>Actinomycetes</taxon>
        <taxon>Micromonosporales</taxon>
        <taxon>Micromonosporaceae</taxon>
        <taxon>Dactylosporangium</taxon>
    </lineage>
</organism>
<keyword evidence="4" id="KW-1185">Reference proteome</keyword>
<dbReference type="RefSeq" id="WP_260729031.1">
    <property type="nucleotide sequence ID" value="NZ_BAAABS010000003.1"/>
</dbReference>
<keyword evidence="1" id="KW-0472">Membrane</keyword>
<sequence length="178" mass="19570">MKLLNRLLAVIVSLTLIAAATVLVADLIADWTGRRPAVIDWHATYRWAQRTGWDAGSVRLICLLLCLLGLALLAAELKPRRPARLVTDSDDPAIDAAYTRRGVAQAVRTAVTEVDGVDRTAVAVRRRRIRVHAHAVAREPSLAPLVRDSVTLAARARLDALDLRRPPKLAVRISTRSR</sequence>
<dbReference type="Proteomes" id="UP001058271">
    <property type="component" value="Chromosome"/>
</dbReference>
<feature type="domain" description="DUF6286" evidence="2">
    <location>
        <begin position="67"/>
        <end position="173"/>
    </location>
</feature>
<name>A0ABY5ZC16_9ACTN</name>
<reference evidence="3" key="1">
    <citation type="submission" date="2021-04" db="EMBL/GenBank/DDBJ databases">
        <title>Biosynthetic gene clusters of Dactylosporangioum roseum.</title>
        <authorList>
            <person name="Hartkoorn R.C."/>
            <person name="Beaudoing E."/>
            <person name="Hot D."/>
            <person name="Moureu S."/>
        </authorList>
    </citation>
    <scope>NUCLEOTIDE SEQUENCE</scope>
    <source>
        <strain evidence="3">NRRL B-16295</strain>
    </source>
</reference>
<evidence type="ECO:0000259" key="2">
    <source>
        <dbReference type="Pfam" id="PF19803"/>
    </source>
</evidence>
<evidence type="ECO:0000313" key="3">
    <source>
        <dbReference type="EMBL" id="UWZ39609.1"/>
    </source>
</evidence>
<evidence type="ECO:0000313" key="4">
    <source>
        <dbReference type="Proteomes" id="UP001058271"/>
    </source>
</evidence>
<dbReference type="EMBL" id="CP073721">
    <property type="protein sequence ID" value="UWZ39609.1"/>
    <property type="molecule type" value="Genomic_DNA"/>
</dbReference>
<keyword evidence="1" id="KW-0812">Transmembrane</keyword>
<protein>
    <recommendedName>
        <fullName evidence="2">DUF6286 domain-containing protein</fullName>
    </recommendedName>
</protein>
<gene>
    <name evidence="3" type="ORF">Drose_16100</name>
</gene>